<feature type="signal peptide" evidence="1">
    <location>
        <begin position="1"/>
        <end position="20"/>
    </location>
</feature>
<organism evidence="2 3">
    <name type="scientific">Caerostris extrusa</name>
    <name type="common">Bark spider</name>
    <name type="synonym">Caerostris bankana</name>
    <dbReference type="NCBI Taxonomy" id="172846"/>
    <lineage>
        <taxon>Eukaryota</taxon>
        <taxon>Metazoa</taxon>
        <taxon>Ecdysozoa</taxon>
        <taxon>Arthropoda</taxon>
        <taxon>Chelicerata</taxon>
        <taxon>Arachnida</taxon>
        <taxon>Araneae</taxon>
        <taxon>Araneomorphae</taxon>
        <taxon>Entelegynae</taxon>
        <taxon>Araneoidea</taxon>
        <taxon>Araneidae</taxon>
        <taxon>Caerostris</taxon>
    </lineage>
</organism>
<protein>
    <submittedName>
        <fullName evidence="2">Uncharacterized protein</fullName>
    </submittedName>
</protein>
<dbReference type="AlphaFoldDB" id="A0AAV4Y4B6"/>
<comment type="caution">
    <text evidence="2">The sequence shown here is derived from an EMBL/GenBank/DDBJ whole genome shotgun (WGS) entry which is preliminary data.</text>
</comment>
<evidence type="ECO:0000313" key="2">
    <source>
        <dbReference type="EMBL" id="GIZ02067.1"/>
    </source>
</evidence>
<feature type="chain" id="PRO_5043730480" evidence="1">
    <location>
        <begin position="21"/>
        <end position="77"/>
    </location>
</feature>
<dbReference type="Proteomes" id="UP001054945">
    <property type="component" value="Unassembled WGS sequence"/>
</dbReference>
<keyword evidence="1" id="KW-0732">Signal</keyword>
<name>A0AAV4Y4B6_CAEEX</name>
<evidence type="ECO:0000256" key="1">
    <source>
        <dbReference type="SAM" id="SignalP"/>
    </source>
</evidence>
<sequence length="77" mass="8733">MLSLSIQLFFWLANPIVLKSFESLVARNSALRLPRWHVESELTLLYCFGQFLDVPDSFRGWAAPPGKDKITGIHESA</sequence>
<evidence type="ECO:0000313" key="3">
    <source>
        <dbReference type="Proteomes" id="UP001054945"/>
    </source>
</evidence>
<keyword evidence="3" id="KW-1185">Reference proteome</keyword>
<gene>
    <name evidence="2" type="ORF">CEXT_77511</name>
</gene>
<proteinExistence type="predicted"/>
<accession>A0AAV4Y4B6</accession>
<reference evidence="2 3" key="1">
    <citation type="submission" date="2021-06" db="EMBL/GenBank/DDBJ databases">
        <title>Caerostris extrusa draft genome.</title>
        <authorList>
            <person name="Kono N."/>
            <person name="Arakawa K."/>
        </authorList>
    </citation>
    <scope>NUCLEOTIDE SEQUENCE [LARGE SCALE GENOMIC DNA]</scope>
</reference>
<dbReference type="EMBL" id="BPLR01001390">
    <property type="protein sequence ID" value="GIZ02067.1"/>
    <property type="molecule type" value="Genomic_DNA"/>
</dbReference>